<dbReference type="AlphaFoldDB" id="A0A5P2AUR7"/>
<accession>A0A5P2AUR7</accession>
<organism evidence="1 2">
    <name type="scientific">Streptomyces venezuelae</name>
    <dbReference type="NCBI Taxonomy" id="54571"/>
    <lineage>
        <taxon>Bacteria</taxon>
        <taxon>Bacillati</taxon>
        <taxon>Actinomycetota</taxon>
        <taxon>Actinomycetes</taxon>
        <taxon>Kitasatosporales</taxon>
        <taxon>Streptomycetaceae</taxon>
        <taxon>Streptomyces</taxon>
    </lineage>
</organism>
<gene>
    <name evidence="1" type="ORF">DEJ46_21055</name>
</gene>
<sequence length="75" mass="7976">MSRSRHRRPTARALATSRVRADRSSRCALTFLALAGLAGPAWALRSHADQLLASAGHRAAVAVPDALPLPHATDR</sequence>
<protein>
    <submittedName>
        <fullName evidence="1">Uncharacterized protein</fullName>
    </submittedName>
</protein>
<name>A0A5P2AUR7_STRVZ</name>
<dbReference type="EMBL" id="CP029194">
    <property type="protein sequence ID" value="QES21288.1"/>
    <property type="molecule type" value="Genomic_DNA"/>
</dbReference>
<proteinExistence type="predicted"/>
<dbReference type="Proteomes" id="UP000324106">
    <property type="component" value="Chromosome"/>
</dbReference>
<evidence type="ECO:0000313" key="2">
    <source>
        <dbReference type="Proteomes" id="UP000324106"/>
    </source>
</evidence>
<evidence type="ECO:0000313" key="1">
    <source>
        <dbReference type="EMBL" id="QES21288.1"/>
    </source>
</evidence>
<reference evidence="1 2" key="1">
    <citation type="submission" date="2018-05" db="EMBL/GenBank/DDBJ databases">
        <title>Streptomyces venezuelae.</title>
        <authorList>
            <person name="Kim W."/>
            <person name="Lee N."/>
            <person name="Cho B.-K."/>
        </authorList>
    </citation>
    <scope>NUCLEOTIDE SEQUENCE [LARGE SCALE GENOMIC DNA]</scope>
    <source>
        <strain evidence="1 2">ATCC 15068</strain>
    </source>
</reference>